<evidence type="ECO:0000313" key="3">
    <source>
        <dbReference type="Proteomes" id="UP000309952"/>
    </source>
</evidence>
<gene>
    <name evidence="2" type="ORF">NCTC9239_00080</name>
</gene>
<dbReference type="Proteomes" id="UP000309952">
    <property type="component" value="Chromosome"/>
</dbReference>
<feature type="compositionally biased region" description="Basic and acidic residues" evidence="1">
    <location>
        <begin position="1"/>
        <end position="16"/>
    </location>
</feature>
<organism evidence="2 3">
    <name type="scientific">Brevundimonas vancanneytii</name>
    <dbReference type="NCBI Taxonomy" id="1325724"/>
    <lineage>
        <taxon>Bacteria</taxon>
        <taxon>Pseudomonadati</taxon>
        <taxon>Pseudomonadota</taxon>
        <taxon>Alphaproteobacteria</taxon>
        <taxon>Caulobacterales</taxon>
        <taxon>Caulobacteraceae</taxon>
        <taxon>Brevundimonas</taxon>
    </lineage>
</organism>
<protein>
    <submittedName>
        <fullName evidence="2">Uncharacterized protein</fullName>
    </submittedName>
</protein>
<feature type="region of interest" description="Disordered" evidence="1">
    <location>
        <begin position="1"/>
        <end position="40"/>
    </location>
</feature>
<evidence type="ECO:0000256" key="1">
    <source>
        <dbReference type="SAM" id="MobiDB-lite"/>
    </source>
</evidence>
<keyword evidence="3" id="KW-1185">Reference proteome</keyword>
<dbReference type="AlphaFoldDB" id="A0A4P1JTI3"/>
<sequence length="121" mass="13310">MHDRLPGLRALDHSRGPDAPVRPPAPALTPSAPPPAYVDRGYHPGGRWERILRTIQDRPLTESEILRAVHDGRYPRKIERRKVYAALGAMTRHGLAARLPGRPPAFTATAHGVRVLLDPAA</sequence>
<dbReference type="RefSeq" id="WP_138140619.1">
    <property type="nucleotide sequence ID" value="NZ_LR588407.1"/>
</dbReference>
<feature type="compositionally biased region" description="Pro residues" evidence="1">
    <location>
        <begin position="20"/>
        <end position="36"/>
    </location>
</feature>
<evidence type="ECO:0000313" key="2">
    <source>
        <dbReference type="EMBL" id="VTO10633.1"/>
    </source>
</evidence>
<reference evidence="2 3" key="1">
    <citation type="submission" date="2019-04" db="EMBL/GenBank/DDBJ databases">
        <authorList>
            <consortium name="Pathogen Informatics"/>
        </authorList>
    </citation>
    <scope>NUCLEOTIDE SEQUENCE [LARGE SCALE GENOMIC DNA]</scope>
    <source>
        <strain evidence="2 3">NCTC9239</strain>
    </source>
</reference>
<name>A0A4P1JTI3_9CAUL</name>
<accession>A0A4P1JTI3</accession>
<dbReference type="EMBL" id="LR588407">
    <property type="protein sequence ID" value="VTO10633.1"/>
    <property type="molecule type" value="Genomic_DNA"/>
</dbReference>
<proteinExistence type="predicted"/>
<dbReference type="KEGG" id="bvy:NCTC9239_00080"/>